<dbReference type="Proteomes" id="UP000823674">
    <property type="component" value="Chromosome A01"/>
</dbReference>
<comment type="caution">
    <text evidence="1">The sequence shown here is derived from an EMBL/GenBank/DDBJ whole genome shotgun (WGS) entry which is preliminary data.</text>
</comment>
<evidence type="ECO:0000313" key="1">
    <source>
        <dbReference type="EMBL" id="KAG5414417.1"/>
    </source>
</evidence>
<organism evidence="1 2">
    <name type="scientific">Brassica rapa subsp. trilocularis</name>
    <dbReference type="NCBI Taxonomy" id="1813537"/>
    <lineage>
        <taxon>Eukaryota</taxon>
        <taxon>Viridiplantae</taxon>
        <taxon>Streptophyta</taxon>
        <taxon>Embryophyta</taxon>
        <taxon>Tracheophyta</taxon>
        <taxon>Spermatophyta</taxon>
        <taxon>Magnoliopsida</taxon>
        <taxon>eudicotyledons</taxon>
        <taxon>Gunneridae</taxon>
        <taxon>Pentapetalae</taxon>
        <taxon>rosids</taxon>
        <taxon>malvids</taxon>
        <taxon>Brassicales</taxon>
        <taxon>Brassicaceae</taxon>
        <taxon>Brassiceae</taxon>
        <taxon>Brassica</taxon>
    </lineage>
</organism>
<dbReference type="EMBL" id="JADBGQ010000001">
    <property type="protein sequence ID" value="KAG5414417.1"/>
    <property type="molecule type" value="Genomic_DNA"/>
</dbReference>
<sequence>MDLPVPGGGVSIGGRMRLVLISTTEIPPVKRSLPEMCGIEVLPGAGVSLLVRLLAQGRDGLVGGMELRLECAFGEVLLVQELKSGAFQTGSEASSQETHRKVRCVGPVFHSYHKETNAKIKLASWIVFATYGVKCSRLMGSN</sequence>
<protein>
    <submittedName>
        <fullName evidence="1">Uncharacterized protein</fullName>
    </submittedName>
</protein>
<evidence type="ECO:0000313" key="2">
    <source>
        <dbReference type="Proteomes" id="UP000823674"/>
    </source>
</evidence>
<accession>A0ABQ7NU67</accession>
<reference evidence="1 2" key="1">
    <citation type="submission" date="2021-03" db="EMBL/GenBank/DDBJ databases">
        <authorList>
            <person name="King G.J."/>
            <person name="Bancroft I."/>
            <person name="Baten A."/>
            <person name="Bloomfield J."/>
            <person name="Borpatragohain P."/>
            <person name="He Z."/>
            <person name="Irish N."/>
            <person name="Irwin J."/>
            <person name="Liu K."/>
            <person name="Mauleon R.P."/>
            <person name="Moore J."/>
            <person name="Morris R."/>
            <person name="Ostergaard L."/>
            <person name="Wang B."/>
            <person name="Wells R."/>
        </authorList>
    </citation>
    <scope>NUCLEOTIDE SEQUENCE [LARGE SCALE GENOMIC DNA]</scope>
    <source>
        <strain evidence="1">R-o-18</strain>
        <tissue evidence="1">Leaf</tissue>
    </source>
</reference>
<keyword evidence="2" id="KW-1185">Reference proteome</keyword>
<proteinExistence type="predicted"/>
<name>A0ABQ7NU67_BRACM</name>
<gene>
    <name evidence="1" type="primary">A01g503890.1_BraROA</name>
    <name evidence="1" type="ORF">IGI04_001984</name>
</gene>